<feature type="domain" description="HTH cro/C1-type" evidence="1">
    <location>
        <begin position="5"/>
        <end position="46"/>
    </location>
</feature>
<dbReference type="PROSITE" id="PS50943">
    <property type="entry name" value="HTH_CROC1"/>
    <property type="match status" value="1"/>
</dbReference>
<dbReference type="GO" id="GO:0003677">
    <property type="term" value="F:DNA binding"/>
    <property type="evidence" value="ECO:0007669"/>
    <property type="project" value="InterPro"/>
</dbReference>
<name>A0A6J7FCA6_9ZZZZ</name>
<dbReference type="CDD" id="cd00093">
    <property type="entry name" value="HTH_XRE"/>
    <property type="match status" value="1"/>
</dbReference>
<evidence type="ECO:0000313" key="2">
    <source>
        <dbReference type="EMBL" id="CAB4889969.1"/>
    </source>
</evidence>
<dbReference type="EMBL" id="CAFBMB010000011">
    <property type="protein sequence ID" value="CAB4889969.1"/>
    <property type="molecule type" value="Genomic_DNA"/>
</dbReference>
<dbReference type="Pfam" id="PF01381">
    <property type="entry name" value="HTH_3"/>
    <property type="match status" value="1"/>
</dbReference>
<protein>
    <submittedName>
        <fullName evidence="2">Unannotated protein</fullName>
    </submittedName>
</protein>
<gene>
    <name evidence="2" type="ORF">UFOPK3516_00285</name>
</gene>
<dbReference type="AlphaFoldDB" id="A0A6J7FCA6"/>
<accession>A0A6J7FCA6</accession>
<dbReference type="Gene3D" id="1.10.260.40">
    <property type="entry name" value="lambda repressor-like DNA-binding domains"/>
    <property type="match status" value="1"/>
</dbReference>
<organism evidence="2">
    <name type="scientific">freshwater metagenome</name>
    <dbReference type="NCBI Taxonomy" id="449393"/>
    <lineage>
        <taxon>unclassified sequences</taxon>
        <taxon>metagenomes</taxon>
        <taxon>ecological metagenomes</taxon>
    </lineage>
</organism>
<proteinExistence type="predicted"/>
<dbReference type="InterPro" id="IPR001387">
    <property type="entry name" value="Cro/C1-type_HTH"/>
</dbReference>
<dbReference type="InterPro" id="IPR010982">
    <property type="entry name" value="Lambda_DNA-bd_dom_sf"/>
</dbReference>
<reference evidence="2" key="1">
    <citation type="submission" date="2020-05" db="EMBL/GenBank/DDBJ databases">
        <authorList>
            <person name="Chiriac C."/>
            <person name="Salcher M."/>
            <person name="Ghai R."/>
            <person name="Kavagutti S V."/>
        </authorList>
    </citation>
    <scope>NUCLEOTIDE SEQUENCE</scope>
</reference>
<evidence type="ECO:0000259" key="1">
    <source>
        <dbReference type="PROSITE" id="PS50943"/>
    </source>
</evidence>
<dbReference type="SUPFAM" id="SSF47413">
    <property type="entry name" value="lambda repressor-like DNA-binding domains"/>
    <property type="match status" value="1"/>
</dbReference>
<sequence length="59" mass="6432">MSYDALAEKTGVSRRTLISVENGQSNGSVETWYRITDAFGISMSDLMATLDRTAGKKSN</sequence>